<keyword evidence="9" id="KW-1185">Reference proteome</keyword>
<keyword evidence="4 5" id="KW-0326">Glycosidase</keyword>
<reference evidence="8 9" key="1">
    <citation type="submission" date="2023-06" db="EMBL/GenBank/DDBJ databases">
        <title>Alteromonas sp. ASW11-36 isolated from intertidal sand.</title>
        <authorList>
            <person name="Li Y."/>
        </authorList>
    </citation>
    <scope>NUCLEOTIDE SEQUENCE [LARGE SCALE GENOMIC DNA]</scope>
    <source>
        <strain evidence="8 9">ASW11-36</strain>
    </source>
</reference>
<dbReference type="PANTHER" id="PTHR43053">
    <property type="entry name" value="GLYCOSIDASE FAMILY 31"/>
    <property type="match status" value="1"/>
</dbReference>
<evidence type="ECO:0000259" key="6">
    <source>
        <dbReference type="Pfam" id="PF16874"/>
    </source>
</evidence>
<dbReference type="CDD" id="cd14791">
    <property type="entry name" value="GH36"/>
    <property type="match status" value="1"/>
</dbReference>
<evidence type="ECO:0000256" key="3">
    <source>
        <dbReference type="ARBA" id="ARBA00022801"/>
    </source>
</evidence>
<comment type="similarity">
    <text evidence="5">Belongs to the glycosyl hydrolase.</text>
</comment>
<dbReference type="Gene3D" id="3.20.20.70">
    <property type="entry name" value="Aldolase class I"/>
    <property type="match status" value="1"/>
</dbReference>
<organism evidence="8 9">
    <name type="scientific">Alteromonas arenosi</name>
    <dbReference type="NCBI Taxonomy" id="3055817"/>
    <lineage>
        <taxon>Bacteria</taxon>
        <taxon>Pseudomonadati</taxon>
        <taxon>Pseudomonadota</taxon>
        <taxon>Gammaproteobacteria</taxon>
        <taxon>Alteromonadales</taxon>
        <taxon>Alteromonadaceae</taxon>
        <taxon>Alteromonas/Salinimonas group</taxon>
        <taxon>Alteromonas</taxon>
    </lineage>
</organism>
<evidence type="ECO:0000313" key="9">
    <source>
        <dbReference type="Proteomes" id="UP001234343"/>
    </source>
</evidence>
<protein>
    <recommendedName>
        <fullName evidence="2 5">Alpha-galactosidase</fullName>
        <ecNumber evidence="2 5">3.2.1.22</ecNumber>
    </recommendedName>
</protein>
<evidence type="ECO:0000256" key="4">
    <source>
        <dbReference type="ARBA" id="ARBA00023295"/>
    </source>
</evidence>
<dbReference type="InterPro" id="IPR013785">
    <property type="entry name" value="Aldolase_TIM"/>
</dbReference>
<evidence type="ECO:0000259" key="7">
    <source>
        <dbReference type="Pfam" id="PF16875"/>
    </source>
</evidence>
<comment type="caution">
    <text evidence="8">The sequence shown here is derived from an EMBL/GenBank/DDBJ whole genome shotgun (WGS) entry which is preliminary data.</text>
</comment>
<dbReference type="GO" id="GO:0004557">
    <property type="term" value="F:alpha-galactosidase activity"/>
    <property type="evidence" value="ECO:0007669"/>
    <property type="project" value="UniProtKB-EC"/>
</dbReference>
<proteinExistence type="inferred from homology"/>
<evidence type="ECO:0000256" key="1">
    <source>
        <dbReference type="ARBA" id="ARBA00001255"/>
    </source>
</evidence>
<feature type="domain" description="Glycosyl hydrolase family 36 C-terminal" evidence="6">
    <location>
        <begin position="619"/>
        <end position="696"/>
    </location>
</feature>
<dbReference type="EMBL" id="JAUCBP010000001">
    <property type="protein sequence ID" value="MDM7859236.1"/>
    <property type="molecule type" value="Genomic_DNA"/>
</dbReference>
<dbReference type="Gene3D" id="2.60.40.1180">
    <property type="entry name" value="Golgi alpha-mannosidase II"/>
    <property type="match status" value="1"/>
</dbReference>
<dbReference type="PANTHER" id="PTHR43053:SF3">
    <property type="entry name" value="ALPHA-GALACTOSIDASE C-RELATED"/>
    <property type="match status" value="1"/>
</dbReference>
<gene>
    <name evidence="8" type="ORF">QTP81_01280</name>
</gene>
<evidence type="ECO:0000256" key="5">
    <source>
        <dbReference type="PIRNR" id="PIRNR005536"/>
    </source>
</evidence>
<dbReference type="Pfam" id="PF16874">
    <property type="entry name" value="Glyco_hydro_36C"/>
    <property type="match status" value="1"/>
</dbReference>
<dbReference type="PIRSF" id="PIRSF005536">
    <property type="entry name" value="Agal"/>
    <property type="match status" value="1"/>
</dbReference>
<dbReference type="InterPro" id="IPR038417">
    <property type="entry name" value="Alpga-gal_N_sf"/>
</dbReference>
<keyword evidence="3 5" id="KW-0378">Hydrolase</keyword>
<dbReference type="InterPro" id="IPR002252">
    <property type="entry name" value="Glyco_hydro_36"/>
</dbReference>
<name>A0ABT7SSV6_9ALTE</name>
<dbReference type="InterPro" id="IPR031705">
    <property type="entry name" value="Glyco_hydro_36_C"/>
</dbReference>
<dbReference type="InterPro" id="IPR013780">
    <property type="entry name" value="Glyco_hydro_b"/>
</dbReference>
<dbReference type="InterPro" id="IPR017853">
    <property type="entry name" value="GH"/>
</dbReference>
<dbReference type="Gene3D" id="2.70.98.60">
    <property type="entry name" value="alpha-galactosidase from lactobacil brevis"/>
    <property type="match status" value="1"/>
</dbReference>
<dbReference type="SUPFAM" id="SSF51445">
    <property type="entry name" value="(Trans)glycosidases"/>
    <property type="match status" value="1"/>
</dbReference>
<dbReference type="Pfam" id="PF02065">
    <property type="entry name" value="Melibiase"/>
    <property type="match status" value="1"/>
</dbReference>
<evidence type="ECO:0000256" key="2">
    <source>
        <dbReference type="ARBA" id="ARBA00012755"/>
    </source>
</evidence>
<evidence type="ECO:0000313" key="8">
    <source>
        <dbReference type="EMBL" id="MDM7859236.1"/>
    </source>
</evidence>
<dbReference type="EC" id="3.2.1.22" evidence="2 5"/>
<accession>A0ABT7SSV6</accession>
<comment type="catalytic activity">
    <reaction evidence="1 5">
        <text>Hydrolysis of terminal, non-reducing alpha-D-galactose residues in alpha-D-galactosides, including galactose oligosaccharides, galactomannans and galactolipids.</text>
        <dbReference type="EC" id="3.2.1.22"/>
    </reaction>
</comment>
<dbReference type="InterPro" id="IPR050985">
    <property type="entry name" value="Alpha-glycosidase_related"/>
</dbReference>
<dbReference type="InterPro" id="IPR031704">
    <property type="entry name" value="Glyco_hydro_36_N"/>
</dbReference>
<dbReference type="Pfam" id="PF16875">
    <property type="entry name" value="Glyco_hydro_36N"/>
    <property type="match status" value="1"/>
</dbReference>
<dbReference type="PRINTS" id="PR00743">
    <property type="entry name" value="GLHYDRLASE36"/>
</dbReference>
<sequence length="710" mass="79969">MPQLPDFVRITSLHTTIVLDCRRRVPAVCYFGKVLSAKTSDRMLADLLTRQEAKCALVEEVVLGLTPTLGDGFTGNPGLNVDDGAIAWSTAPKLVAVEQPNSAEVTFISVDETRNIELRHHLHLCTSSDVLSATSTIINLGSKPLCVDDLAAPTIALPDHLTKIMAFEGRWSAEFQTRTIDLFLGAYARANRRGKTSHDNFPGVVLHTPSTSQDSGECYGFHLAWSGNHRTRVELLPEQRTYVQMGELLGRREVVLQNGEHYQSPSLHVSYSAEGLNRMSQQFHRFVRKHLLKSQVHDKPRPIHYNTWEGIYFDHNVDELKTLADLAANAGAERFVLDDGWFKGRRNDKAGLGDWTVDVNVYPNGLAPIIEHVLNKGMAFGIWFEPEMVNPDSDLYRNHPEWVLQTAGNPQINFRHQYVLDLTRQEVCDYLFAQIDAVLNEHPQISYIKWDMNRDINHSGNQHGVSAIHAQTKAVYALIQRVKDAHPTVEIESCSSGGARIDFGILAHTDRFWTSDSNDALDRLQIQRGCSYFIPPVLMGSHVGPRDCHITGRHLPIETRIAVAMFGHMGMEMDPRELTPEETELLQAGFALHRDNRELIHQGELYRIDENGDSIDFGVVAADKSAALFAYNSIIETKRTQPRKFRFSGLDPDAEYQLDLAWPPKLFEYSPSILQVFPGQTYSGEILMQMGMQLPVVFPQTSLIFKLQRV</sequence>
<feature type="domain" description="Glycosyl hydrolase family 36 N-terminal" evidence="7">
    <location>
        <begin position="26"/>
        <end position="246"/>
    </location>
</feature>
<dbReference type="RefSeq" id="WP_289363154.1">
    <property type="nucleotide sequence ID" value="NZ_JAUCBP010000001.1"/>
</dbReference>
<dbReference type="Proteomes" id="UP001234343">
    <property type="component" value="Unassembled WGS sequence"/>
</dbReference>